<keyword evidence="9" id="KW-1185">Reference proteome</keyword>
<dbReference type="Gene3D" id="3.40.50.1000">
    <property type="entry name" value="HAD superfamily/HAD-like"/>
    <property type="match status" value="1"/>
</dbReference>
<proteinExistence type="inferred from homology"/>
<evidence type="ECO:0000313" key="9">
    <source>
        <dbReference type="Proteomes" id="UP001250932"/>
    </source>
</evidence>
<dbReference type="EMBL" id="JAQOUE010000001">
    <property type="protein sequence ID" value="MDT7041265.1"/>
    <property type="molecule type" value="Genomic_DNA"/>
</dbReference>
<dbReference type="Pfam" id="PF08282">
    <property type="entry name" value="Hydrolase_3"/>
    <property type="match status" value="1"/>
</dbReference>
<keyword evidence="5 8" id="KW-0378">Hydrolase</keyword>
<evidence type="ECO:0000256" key="7">
    <source>
        <dbReference type="SAM" id="MobiDB-lite"/>
    </source>
</evidence>
<keyword evidence="6" id="KW-0460">Magnesium</keyword>
<feature type="region of interest" description="Disordered" evidence="7">
    <location>
        <begin position="1"/>
        <end position="20"/>
    </location>
</feature>
<dbReference type="SFLD" id="SFLDG01136">
    <property type="entry name" value="C1.6:_Phosphoserine_Phosphatas"/>
    <property type="match status" value="1"/>
</dbReference>
<dbReference type="NCBIfam" id="TIGR01670">
    <property type="entry name" value="KdsC-phosphatas"/>
    <property type="match status" value="1"/>
</dbReference>
<evidence type="ECO:0000256" key="2">
    <source>
        <dbReference type="ARBA" id="ARBA00005893"/>
    </source>
</evidence>
<comment type="cofactor">
    <cofactor evidence="1">
        <name>Mg(2+)</name>
        <dbReference type="ChEBI" id="CHEBI:18420"/>
    </cofactor>
</comment>
<evidence type="ECO:0000256" key="3">
    <source>
        <dbReference type="ARBA" id="ARBA00011881"/>
    </source>
</evidence>
<dbReference type="InterPro" id="IPR050793">
    <property type="entry name" value="CMP-NeuNAc_synthase"/>
</dbReference>
<evidence type="ECO:0000256" key="6">
    <source>
        <dbReference type="ARBA" id="ARBA00022842"/>
    </source>
</evidence>
<evidence type="ECO:0000256" key="5">
    <source>
        <dbReference type="ARBA" id="ARBA00022801"/>
    </source>
</evidence>
<comment type="caution">
    <text evidence="8">The sequence shown here is derived from an EMBL/GenBank/DDBJ whole genome shotgun (WGS) entry which is preliminary data.</text>
</comment>
<dbReference type="CDD" id="cd01630">
    <property type="entry name" value="HAD_KDO-like"/>
    <property type="match status" value="1"/>
</dbReference>
<dbReference type="PANTHER" id="PTHR21485">
    <property type="entry name" value="HAD SUPERFAMILY MEMBERS CMAS AND KDSC"/>
    <property type="match status" value="1"/>
</dbReference>
<comment type="similarity">
    <text evidence="2">Belongs to the KdsC family.</text>
</comment>
<protein>
    <submittedName>
        <fullName evidence="8">HAD-IIIA family hydrolase</fullName>
    </submittedName>
</protein>
<sequence length="202" mass="21884">MASKKAKISMAKSLSRKTLSNTRHPSLATLRKIRLIATDVDGVLTDGGMYYSDSGQQIKKFNVWDGMGLALLGRAGLIVGIITTEKTKLVAERAKKLQITEVHQGIWDKLGVLEEMGQRYGVTLNEMAFIGDDINDVEALKGVGFSASPANARPEIQKIVHYVCKAKGGEGAVRELADLILSAQSKSGLPQMRKISSKKVSL</sequence>
<dbReference type="SFLD" id="SFLDG01138">
    <property type="entry name" value="C1.6.2:_Deoxy-d-mannose-octulo"/>
    <property type="match status" value="1"/>
</dbReference>
<reference evidence="8 9" key="1">
    <citation type="journal article" date="2023" name="ISME J.">
        <title>Cultivation and genomic characterization of novel and ubiquitous marine nitrite-oxidizing bacteria from the Nitrospirales.</title>
        <authorList>
            <person name="Mueller A.J."/>
            <person name="Daebeler A."/>
            <person name="Herbold C.W."/>
            <person name="Kirkegaard R.H."/>
            <person name="Daims H."/>
        </authorList>
    </citation>
    <scope>NUCLEOTIDE SEQUENCE [LARGE SCALE GENOMIC DNA]</scope>
    <source>
        <strain evidence="8 9">EB</strain>
    </source>
</reference>
<dbReference type="SFLD" id="SFLDS00003">
    <property type="entry name" value="Haloacid_Dehalogenase"/>
    <property type="match status" value="1"/>
</dbReference>
<name>A0ABU3K4C3_9BACT</name>
<evidence type="ECO:0000256" key="1">
    <source>
        <dbReference type="ARBA" id="ARBA00001946"/>
    </source>
</evidence>
<dbReference type="PANTHER" id="PTHR21485:SF3">
    <property type="entry name" value="N-ACYLNEURAMINATE CYTIDYLYLTRANSFERASE"/>
    <property type="match status" value="1"/>
</dbReference>
<dbReference type="InterPro" id="IPR036412">
    <property type="entry name" value="HAD-like_sf"/>
</dbReference>
<dbReference type="InterPro" id="IPR023214">
    <property type="entry name" value="HAD_sf"/>
</dbReference>
<dbReference type="RefSeq" id="WP_313831620.1">
    <property type="nucleotide sequence ID" value="NZ_JAQOUE010000001.1"/>
</dbReference>
<gene>
    <name evidence="8" type="ORF">PPG34_02815</name>
</gene>
<dbReference type="SUPFAM" id="SSF56784">
    <property type="entry name" value="HAD-like"/>
    <property type="match status" value="1"/>
</dbReference>
<keyword evidence="4" id="KW-0479">Metal-binding</keyword>
<evidence type="ECO:0000256" key="4">
    <source>
        <dbReference type="ARBA" id="ARBA00022723"/>
    </source>
</evidence>
<evidence type="ECO:0000313" key="8">
    <source>
        <dbReference type="EMBL" id="MDT7041265.1"/>
    </source>
</evidence>
<accession>A0ABU3K4C3</accession>
<dbReference type="Proteomes" id="UP001250932">
    <property type="component" value="Unassembled WGS sequence"/>
</dbReference>
<dbReference type="InterPro" id="IPR010023">
    <property type="entry name" value="KdsC_fam"/>
</dbReference>
<organism evidence="8 9">
    <name type="scientific">Candidatus Nitronereus thalassa</name>
    <dbReference type="NCBI Taxonomy" id="3020898"/>
    <lineage>
        <taxon>Bacteria</taxon>
        <taxon>Pseudomonadati</taxon>
        <taxon>Nitrospirota</taxon>
        <taxon>Nitrospiria</taxon>
        <taxon>Nitrospirales</taxon>
        <taxon>Nitrospiraceae</taxon>
        <taxon>Candidatus Nitronereus</taxon>
    </lineage>
</organism>
<comment type="subunit">
    <text evidence="3">Homotetramer.</text>
</comment>
<dbReference type="GO" id="GO:0016787">
    <property type="term" value="F:hydrolase activity"/>
    <property type="evidence" value="ECO:0007669"/>
    <property type="project" value="UniProtKB-KW"/>
</dbReference>